<dbReference type="Proteomes" id="UP000319812">
    <property type="component" value="Unassembled WGS sequence"/>
</dbReference>
<evidence type="ECO:0000313" key="3">
    <source>
        <dbReference type="EMBL" id="GED23620.1"/>
    </source>
</evidence>
<name>A0A4Y4F7L7_9GAMM</name>
<sequence>MTDPEVTMPFSFRSLALLLGLSALLLSATPAIAQSGAPEPQVTTRQEDGRTLKEYRLNGQLFAIEVRPASGATYYLIDRDGGGDFERQEGGSLSIPDWVREDS</sequence>
<evidence type="ECO:0000256" key="1">
    <source>
        <dbReference type="SAM" id="MobiDB-lite"/>
    </source>
</evidence>
<dbReference type="Pfam" id="PF11191">
    <property type="entry name" value="DUF2782"/>
    <property type="match status" value="1"/>
</dbReference>
<feature type="chain" id="PRO_5021449893" description="DUF2782 domain-containing protein" evidence="2">
    <location>
        <begin position="34"/>
        <end position="103"/>
    </location>
</feature>
<evidence type="ECO:0000256" key="2">
    <source>
        <dbReference type="SAM" id="SignalP"/>
    </source>
</evidence>
<dbReference type="AlphaFoldDB" id="A0A4Y4F7L7"/>
<proteinExistence type="predicted"/>
<comment type="caution">
    <text evidence="3">The sequence shown here is derived from an EMBL/GenBank/DDBJ whole genome shotgun (WGS) entry which is preliminary data.</text>
</comment>
<feature type="signal peptide" evidence="2">
    <location>
        <begin position="1"/>
        <end position="33"/>
    </location>
</feature>
<feature type="region of interest" description="Disordered" evidence="1">
    <location>
        <begin position="84"/>
        <end position="103"/>
    </location>
</feature>
<evidence type="ECO:0008006" key="5">
    <source>
        <dbReference type="Google" id="ProtNLM"/>
    </source>
</evidence>
<keyword evidence="2" id="KW-0732">Signal</keyword>
<dbReference type="InterPro" id="IPR021357">
    <property type="entry name" value="DUF2782"/>
</dbReference>
<dbReference type="EMBL" id="BJOC01000041">
    <property type="protein sequence ID" value="GED23620.1"/>
    <property type="molecule type" value="Genomic_DNA"/>
</dbReference>
<gene>
    <name evidence="3" type="ORF">HHA01_25970</name>
</gene>
<reference evidence="3 4" key="1">
    <citation type="submission" date="2019-06" db="EMBL/GenBank/DDBJ databases">
        <title>Whole genome shotgun sequence of Halomonas halmophila NBRC 15537.</title>
        <authorList>
            <person name="Hosoyama A."/>
            <person name="Uohara A."/>
            <person name="Ohji S."/>
            <person name="Ichikawa N."/>
        </authorList>
    </citation>
    <scope>NUCLEOTIDE SEQUENCE [LARGE SCALE GENOMIC DNA]</scope>
    <source>
        <strain evidence="3 4">NBRC 15537</strain>
    </source>
</reference>
<organism evidence="3 4">
    <name type="scientific">Halomonas halmophila</name>
    <dbReference type="NCBI Taxonomy" id="252"/>
    <lineage>
        <taxon>Bacteria</taxon>
        <taxon>Pseudomonadati</taxon>
        <taxon>Pseudomonadota</taxon>
        <taxon>Gammaproteobacteria</taxon>
        <taxon>Oceanospirillales</taxon>
        <taxon>Halomonadaceae</taxon>
        <taxon>Halomonas</taxon>
    </lineage>
</organism>
<protein>
    <recommendedName>
        <fullName evidence="5">DUF2782 domain-containing protein</fullName>
    </recommendedName>
</protein>
<dbReference type="Gene3D" id="2.20.130.30">
    <property type="entry name" value="Protein of unknown function DUF2782"/>
    <property type="match status" value="1"/>
</dbReference>
<evidence type="ECO:0000313" key="4">
    <source>
        <dbReference type="Proteomes" id="UP000319812"/>
    </source>
</evidence>
<accession>A0A4Y4F7L7</accession>
<keyword evidence="4" id="KW-1185">Reference proteome</keyword>